<keyword evidence="1" id="KW-0732">Signal</keyword>
<protein>
    <recommendedName>
        <fullName evidence="4">Type 1 fimbrial protein</fullName>
    </recommendedName>
</protein>
<evidence type="ECO:0000313" key="3">
    <source>
        <dbReference type="Proteomes" id="UP000254208"/>
    </source>
</evidence>
<organism evidence="2 3">
    <name type="scientific">Providencia rettgeri</name>
    <dbReference type="NCBI Taxonomy" id="587"/>
    <lineage>
        <taxon>Bacteria</taxon>
        <taxon>Pseudomonadati</taxon>
        <taxon>Pseudomonadota</taxon>
        <taxon>Gammaproteobacteria</taxon>
        <taxon>Enterobacterales</taxon>
        <taxon>Morganellaceae</taxon>
        <taxon>Providencia</taxon>
    </lineage>
</organism>
<reference evidence="2 3" key="1">
    <citation type="submission" date="2018-06" db="EMBL/GenBank/DDBJ databases">
        <authorList>
            <consortium name="Pathogen Informatics"/>
            <person name="Doyle S."/>
        </authorList>
    </citation>
    <scope>NUCLEOTIDE SEQUENCE [LARGE SCALE GENOMIC DNA]</scope>
    <source>
        <strain evidence="2 3">NCTC11801</strain>
    </source>
</reference>
<feature type="signal peptide" evidence="1">
    <location>
        <begin position="1"/>
        <end position="31"/>
    </location>
</feature>
<gene>
    <name evidence="2" type="ORF">NCTC11801_04533</name>
</gene>
<evidence type="ECO:0000256" key="1">
    <source>
        <dbReference type="SAM" id="SignalP"/>
    </source>
</evidence>
<dbReference type="AlphaFoldDB" id="A0A379FY06"/>
<accession>A0A379FY06</accession>
<dbReference type="Proteomes" id="UP000254208">
    <property type="component" value="Unassembled WGS sequence"/>
</dbReference>
<name>A0A379FY06_PRORE</name>
<evidence type="ECO:0008006" key="4">
    <source>
        <dbReference type="Google" id="ProtNLM"/>
    </source>
</evidence>
<proteinExistence type="predicted"/>
<dbReference type="RefSeq" id="WP_115168144.1">
    <property type="nucleotide sequence ID" value="NZ_CP077317.1"/>
</dbReference>
<sequence>MKNLLTKTQKFGPRSLCALLLVTTASIHAYASNDQQNGVIHFSGAVVFPSCFNEVTDNHVTLNCLNNQSDMVSSKINLNNVANTQGWKVINEGRGEYSYNWVNEEKQLGMLTIKYI</sequence>
<evidence type="ECO:0000313" key="2">
    <source>
        <dbReference type="EMBL" id="SUC33492.1"/>
    </source>
</evidence>
<dbReference type="EMBL" id="UGTZ01000001">
    <property type="protein sequence ID" value="SUC33492.1"/>
    <property type="molecule type" value="Genomic_DNA"/>
</dbReference>
<dbReference type="GeneID" id="93671019"/>
<feature type="chain" id="PRO_5016963323" description="Type 1 fimbrial protein" evidence="1">
    <location>
        <begin position="32"/>
        <end position="116"/>
    </location>
</feature>